<evidence type="ECO:0000313" key="1">
    <source>
        <dbReference type="Proteomes" id="UP000887576"/>
    </source>
</evidence>
<name>A0AC34R4M6_9BILA</name>
<dbReference type="WBParaSite" id="JU765_v2.g3319.t1">
    <property type="protein sequence ID" value="JU765_v2.g3319.t1"/>
    <property type="gene ID" value="JU765_v2.g3319"/>
</dbReference>
<evidence type="ECO:0000313" key="2">
    <source>
        <dbReference type="WBParaSite" id="JU765_v2.g3319.t1"/>
    </source>
</evidence>
<reference evidence="2" key="1">
    <citation type="submission" date="2022-11" db="UniProtKB">
        <authorList>
            <consortium name="WormBaseParasite"/>
        </authorList>
    </citation>
    <scope>IDENTIFICATION</scope>
</reference>
<accession>A0AC34R4M6</accession>
<organism evidence="1 2">
    <name type="scientific">Panagrolaimus sp. JU765</name>
    <dbReference type="NCBI Taxonomy" id="591449"/>
    <lineage>
        <taxon>Eukaryota</taxon>
        <taxon>Metazoa</taxon>
        <taxon>Ecdysozoa</taxon>
        <taxon>Nematoda</taxon>
        <taxon>Chromadorea</taxon>
        <taxon>Rhabditida</taxon>
        <taxon>Tylenchina</taxon>
        <taxon>Panagrolaimomorpha</taxon>
        <taxon>Panagrolaimoidea</taxon>
        <taxon>Panagrolaimidae</taxon>
        <taxon>Panagrolaimus</taxon>
    </lineage>
</organism>
<sequence>MKLFVFAVLLGTLFCAYFVHGFTYGVDKPVTECREFPSSKPLPVELIPGEYTRWPFYCPYDNRVTVDCDAGINPDGTIELWDVDDVSDDVSGDDKVASFKWTHIFEKGYAAYIDAHVDEKTLQDADTSVEDYVELYWLFKNVCQGDNGKDRRIPYIQNEYYYFES</sequence>
<protein>
    <submittedName>
        <fullName evidence="2">Uncharacterized protein</fullName>
    </submittedName>
</protein>
<proteinExistence type="predicted"/>
<dbReference type="Proteomes" id="UP000887576">
    <property type="component" value="Unplaced"/>
</dbReference>